<name>A0A1Y3DF81_PLAKN</name>
<dbReference type="VEuPathDB" id="PlasmoDB:PKNH_1442400"/>
<dbReference type="PANTHER" id="PTHR28136">
    <property type="entry name" value="NUCLEUS EXPORT PROTEIN BRR6"/>
    <property type="match status" value="1"/>
</dbReference>
<evidence type="ECO:0000256" key="1">
    <source>
        <dbReference type="SAM" id="MobiDB-lite"/>
    </source>
</evidence>
<keyword evidence="2" id="KW-1133">Transmembrane helix</keyword>
<reference evidence="4 5" key="1">
    <citation type="submission" date="2017-05" db="EMBL/GenBank/DDBJ databases">
        <title>PacBio assembly of a Plasmodium knowlesi genome sequence with Hi-C correction and manual annotation of the SICAvar gene family.</title>
        <authorList>
            <person name="Lapp S.A."/>
            <person name="Geraldo J.A."/>
            <person name="Chien J.-T."/>
            <person name="Ay F."/>
            <person name="Pakala S.B."/>
            <person name="Batugedara G."/>
            <person name="Humphrey J.C."/>
            <person name="Debarry J.D."/>
            <person name="Le Roch K.G."/>
            <person name="Galinski M.R."/>
            <person name="Kissinger J.C."/>
        </authorList>
    </citation>
    <scope>NUCLEOTIDE SEQUENCE [LARGE SCALE GENOMIC DNA]</scope>
    <source>
        <strain evidence="5">Malayan Strain Pk1 (A+)</strain>
    </source>
</reference>
<dbReference type="AlphaFoldDB" id="A0A1Y3DF81"/>
<keyword evidence="2" id="KW-0472">Membrane</keyword>
<dbReference type="GO" id="GO:0031965">
    <property type="term" value="C:nuclear membrane"/>
    <property type="evidence" value="ECO:0007669"/>
    <property type="project" value="InterPro"/>
</dbReference>
<evidence type="ECO:0000256" key="2">
    <source>
        <dbReference type="SAM" id="Phobius"/>
    </source>
</evidence>
<dbReference type="GO" id="GO:0006998">
    <property type="term" value="P:nuclear envelope organization"/>
    <property type="evidence" value="ECO:0007669"/>
    <property type="project" value="InterPro"/>
</dbReference>
<feature type="compositionally biased region" description="Low complexity" evidence="1">
    <location>
        <begin position="76"/>
        <end position="93"/>
    </location>
</feature>
<dbReference type="SMART" id="SM01042">
    <property type="entry name" value="Brr6_like_C_C"/>
    <property type="match status" value="1"/>
</dbReference>
<dbReference type="Pfam" id="PF10104">
    <property type="entry name" value="Brr6_like_C_C"/>
    <property type="match status" value="1"/>
</dbReference>
<proteinExistence type="predicted"/>
<keyword evidence="2" id="KW-0812">Transmembrane</keyword>
<sequence length="486" mass="55388">MKICESKLPIIPIEDAKHYSCSEDNDTINLENNSNDLNSYQNFLIGSSPNDGVHKCRDKHMHSLVKKEKGREKNCSTGGSNAGSHAGSHSWSNRARMRTTNRSINEKGLNLIKRKKGLMRKDPYGSTHLVLGNIRSGRKLKRKLLWNSYYGDQNTNVSELSYIKEFENNSFMHDNGHHMLVYENKYPDYSALSKRENRSNKIKNFFVYSPDIIQRWIRVIFNVIITSLIVTLIYFTFISVREDINKKVAIQMQNVKEESESCKKQYYAHKCGTVNLPILNDKCEEWLRCMKTDHKLYQDFSFLSAQMLGQLINAFIVQFEWKSICVIAFIFLLIFIGSNYALSIGGGGGARGNGNEYNLYSPHMSPAVHANGSIPPFPYYHFYPFMPQGVNYGGPSNNPDVPMMNIPFSQNKYYSSGSMGRAGGGYPPTNYSYLNQYTNNSENNASTQSNSRNKDYSEVYNGSSKKDSKRGSKKLGFLKYLTPGFK</sequence>
<protein>
    <submittedName>
        <fullName evidence="4">Putative Nucleus export protein BRR6</fullName>
    </submittedName>
</protein>
<dbReference type="VEuPathDB" id="PlasmoDB:PKNOH_S140260400"/>
<comment type="caution">
    <text evidence="4">The sequence shown here is derived from an EMBL/GenBank/DDBJ whole genome shotgun (WGS) entry which is preliminary data.</text>
</comment>
<dbReference type="VEuPathDB" id="PlasmoDB:PKA1H_140047500"/>
<dbReference type="InterPro" id="IPR040202">
    <property type="entry name" value="Brl1/Brr6"/>
</dbReference>
<dbReference type="InterPro" id="IPR018767">
    <property type="entry name" value="Brl1/Brr6_dom"/>
</dbReference>
<dbReference type="Proteomes" id="UP000195012">
    <property type="component" value="Unassembled WGS sequence"/>
</dbReference>
<dbReference type="EMBL" id="NETL01000028">
    <property type="protein sequence ID" value="OTN63631.1"/>
    <property type="molecule type" value="Genomic_DNA"/>
</dbReference>
<feature type="compositionally biased region" description="Polar residues" evidence="1">
    <location>
        <begin position="431"/>
        <end position="451"/>
    </location>
</feature>
<dbReference type="eggNOG" id="KOG4503">
    <property type="taxonomic scope" value="Eukaryota"/>
</dbReference>
<evidence type="ECO:0000259" key="3">
    <source>
        <dbReference type="SMART" id="SM01042"/>
    </source>
</evidence>
<gene>
    <name evidence="4" type="ORF">PKNOH_S140260400</name>
</gene>
<dbReference type="OrthoDB" id="5961at2759"/>
<dbReference type="GO" id="GO:0055088">
    <property type="term" value="P:lipid homeostasis"/>
    <property type="evidence" value="ECO:0007669"/>
    <property type="project" value="InterPro"/>
</dbReference>
<feature type="transmembrane region" description="Helical" evidence="2">
    <location>
        <begin position="321"/>
        <end position="342"/>
    </location>
</feature>
<dbReference type="OMA" id="INAFIVQ"/>
<dbReference type="PANTHER" id="PTHR28136:SF1">
    <property type="entry name" value="NUCLEUS EXPORT PROTEIN BRL1"/>
    <property type="match status" value="1"/>
</dbReference>
<evidence type="ECO:0000313" key="5">
    <source>
        <dbReference type="Proteomes" id="UP000195012"/>
    </source>
</evidence>
<feature type="region of interest" description="Disordered" evidence="1">
    <location>
        <begin position="64"/>
        <end position="93"/>
    </location>
</feature>
<feature type="domain" description="Brl1/Brr6" evidence="3">
    <location>
        <begin position="213"/>
        <end position="346"/>
    </location>
</feature>
<organism evidence="4 5">
    <name type="scientific">Plasmodium knowlesi</name>
    <dbReference type="NCBI Taxonomy" id="5850"/>
    <lineage>
        <taxon>Eukaryota</taxon>
        <taxon>Sar</taxon>
        <taxon>Alveolata</taxon>
        <taxon>Apicomplexa</taxon>
        <taxon>Aconoidasida</taxon>
        <taxon>Haemosporida</taxon>
        <taxon>Plasmodiidae</taxon>
        <taxon>Plasmodium</taxon>
        <taxon>Plasmodium (Plasmodium)</taxon>
    </lineage>
</organism>
<accession>A0A1Y3DF81</accession>
<feature type="region of interest" description="Disordered" evidence="1">
    <location>
        <begin position="431"/>
        <end position="473"/>
    </location>
</feature>
<feature type="transmembrane region" description="Helical" evidence="2">
    <location>
        <begin position="216"/>
        <end position="237"/>
    </location>
</feature>
<feature type="compositionally biased region" description="Basic and acidic residues" evidence="1">
    <location>
        <begin position="65"/>
        <end position="74"/>
    </location>
</feature>
<evidence type="ECO:0000313" key="4">
    <source>
        <dbReference type="EMBL" id="OTN63631.1"/>
    </source>
</evidence>